<dbReference type="AlphaFoldDB" id="A0A7S0RHW6"/>
<accession>A0A7S0RHW6</accession>
<reference evidence="1" key="1">
    <citation type="submission" date="2021-01" db="EMBL/GenBank/DDBJ databases">
        <authorList>
            <person name="Corre E."/>
            <person name="Pelletier E."/>
            <person name="Niang G."/>
            <person name="Scheremetjew M."/>
            <person name="Finn R."/>
            <person name="Kale V."/>
            <person name="Holt S."/>
            <person name="Cochrane G."/>
            <person name="Meng A."/>
            <person name="Brown T."/>
            <person name="Cohen L."/>
        </authorList>
    </citation>
    <scope>NUCLEOTIDE SEQUENCE</scope>
    <source>
        <strain evidence="1">SAG 11-49</strain>
    </source>
</reference>
<gene>
    <name evidence="1" type="ORF">CLEI1391_LOCUS8417</name>
</gene>
<dbReference type="EMBL" id="HBFB01014868">
    <property type="protein sequence ID" value="CAD8678216.1"/>
    <property type="molecule type" value="Transcribed_RNA"/>
</dbReference>
<organism evidence="1">
    <name type="scientific">Chlamydomonas leiostraca</name>
    <dbReference type="NCBI Taxonomy" id="1034604"/>
    <lineage>
        <taxon>Eukaryota</taxon>
        <taxon>Viridiplantae</taxon>
        <taxon>Chlorophyta</taxon>
        <taxon>core chlorophytes</taxon>
        <taxon>Chlorophyceae</taxon>
        <taxon>CS clade</taxon>
        <taxon>Chlamydomonadales</taxon>
        <taxon>Chlamydomonadaceae</taxon>
        <taxon>Chlamydomonas</taxon>
    </lineage>
</organism>
<name>A0A7S0RHW6_9CHLO</name>
<protein>
    <submittedName>
        <fullName evidence="1">Uncharacterized protein</fullName>
    </submittedName>
</protein>
<proteinExistence type="predicted"/>
<evidence type="ECO:0000313" key="1">
    <source>
        <dbReference type="EMBL" id="CAD8678216.1"/>
    </source>
</evidence>
<sequence>MQSLRAPCRPFTHAKAAPAARRRTVVVRAQQGLKLYVPGTYENQVLDILMGTAMQAQQAASCYNNCLATSVALVKATQVLGLAGFTATFGHLGSTREGVNAAVPHVWVQYKDQYVLDATLSDVLPTEELFKFKSQLKYIPGRAENPMPNVGLPKEADSQDKLEYWVDNMDEYLMLLARADANTPQAAASLLCHVLPEALAPVKDDLLMLLQQAEATTM</sequence>